<keyword evidence="2" id="KW-1185">Reference proteome</keyword>
<name>A0ACC3AGQ1_9EURO</name>
<accession>A0ACC3AGQ1</accession>
<evidence type="ECO:0000313" key="1">
    <source>
        <dbReference type="EMBL" id="KAJ9661816.1"/>
    </source>
</evidence>
<proteinExistence type="predicted"/>
<evidence type="ECO:0000313" key="2">
    <source>
        <dbReference type="Proteomes" id="UP001172386"/>
    </source>
</evidence>
<organism evidence="1 2">
    <name type="scientific">Neophaeococcomyces mojaviensis</name>
    <dbReference type="NCBI Taxonomy" id="3383035"/>
    <lineage>
        <taxon>Eukaryota</taxon>
        <taxon>Fungi</taxon>
        <taxon>Dikarya</taxon>
        <taxon>Ascomycota</taxon>
        <taxon>Pezizomycotina</taxon>
        <taxon>Eurotiomycetes</taxon>
        <taxon>Chaetothyriomycetidae</taxon>
        <taxon>Chaetothyriales</taxon>
        <taxon>Chaetothyriales incertae sedis</taxon>
        <taxon>Neophaeococcomyces</taxon>
    </lineage>
</organism>
<gene>
    <name evidence="1" type="primary">PEX5</name>
    <name evidence="1" type="ORF">H2198_001781</name>
</gene>
<dbReference type="Proteomes" id="UP001172386">
    <property type="component" value="Unassembled WGS sequence"/>
</dbReference>
<reference evidence="1" key="1">
    <citation type="submission" date="2022-10" db="EMBL/GenBank/DDBJ databases">
        <title>Culturing micro-colonial fungi from biological soil crusts in the Mojave desert and describing Neophaeococcomyces mojavensis, and introducing the new genera and species Taxawa tesnikishii.</title>
        <authorList>
            <person name="Kurbessoian T."/>
            <person name="Stajich J.E."/>
        </authorList>
    </citation>
    <scope>NUCLEOTIDE SEQUENCE</scope>
    <source>
        <strain evidence="1">JES_112</strain>
    </source>
</reference>
<comment type="caution">
    <text evidence="1">The sequence shown here is derived from an EMBL/GenBank/DDBJ whole genome shotgun (WGS) entry which is preliminary data.</text>
</comment>
<dbReference type="EMBL" id="JAPDRQ010000020">
    <property type="protein sequence ID" value="KAJ9661816.1"/>
    <property type="molecule type" value="Genomic_DNA"/>
</dbReference>
<keyword evidence="1" id="KW-0675">Receptor</keyword>
<protein>
    <submittedName>
        <fullName evidence="1">Peroxisomal membrane signal receptor PTS1</fullName>
    </submittedName>
</protein>
<sequence length="644" mass="71625">MSFLGGAECSTAGNPLTQFTKHVQNDSSLQRDRMVGNAPGALGETMRSRVAPNGSDQMMNDFQQAGPMPQPFAMEQLRQDLPNIQGMTQRTPSPGWATEFDPGEQSRMEAAFASSHMAQGRTNGFNAAEFSRFQQSQPGSARAASPMAQNMQGVSSLYRPMGMGMYGGGMGMYNGGMQMQQTPQTMESEKGKSRMVELDDKNWEEQFAELDKQDNVSEEAREAMERELNDMDRSVPMHTDRFDEFEKTWRGIQAERASRQMTQDLDDNLFSSEDYAAWDNFDANMGLNTHSMFEREPMLGNYMFEENNPFMQEQDHSRSAFDKGMEIIRTHGNLSLAALAFEAAVQQNPNHVDAWVQLGNAQAQNEKEAPAIRALERALELDPQNLDALMCLAVSYTNEGYDSTAYRTLERWLSVKYPQVCPPEQLSSPADVGFSDQIILHDKVTNLFIKAAQLSPSGELMDPDVQVGLGVLFYGQEDFEKAIDCFNSALASHEQGTINKEGQIHLLWNRLGATLANSGKSEEAIAAYSRALEENPNFVRARYNLGVSCINIGCYPEAAGHLLGALSLHRAAGAQGLSKAREILDDGNGNPIGDAELERMIYQNESNNIYDTLRRAFSGMSRRDLTEKVGLGMNLDQFRGEFDF</sequence>